<gene>
    <name evidence="4" type="ORF">PPTG_21016</name>
</gene>
<dbReference type="SUPFAM" id="SSF48371">
    <property type="entry name" value="ARM repeat"/>
    <property type="match status" value="1"/>
</dbReference>
<evidence type="ECO:0000256" key="3">
    <source>
        <dbReference type="SAM" id="MobiDB-lite"/>
    </source>
</evidence>
<dbReference type="PANTHER" id="PTHR16306:SF0">
    <property type="entry name" value="TRANSLIN-ASSOCIATED FACTOR X-INTERACTING PROTEIN 1"/>
    <property type="match status" value="1"/>
</dbReference>
<feature type="compositionally biased region" description="Polar residues" evidence="3">
    <location>
        <begin position="1167"/>
        <end position="1181"/>
    </location>
</feature>
<feature type="region of interest" description="Disordered" evidence="3">
    <location>
        <begin position="1348"/>
        <end position="1432"/>
    </location>
</feature>
<evidence type="ECO:0000313" key="4">
    <source>
        <dbReference type="EMBL" id="ETN20839.1"/>
    </source>
</evidence>
<protein>
    <submittedName>
        <fullName evidence="4">Uncharacterized protein</fullName>
    </submittedName>
</protein>
<dbReference type="RefSeq" id="XP_008893716.1">
    <property type="nucleotide sequence ID" value="XM_008895468.1"/>
</dbReference>
<keyword evidence="2" id="KW-0175">Coiled coil</keyword>
<feature type="region of interest" description="Disordered" evidence="3">
    <location>
        <begin position="801"/>
        <end position="822"/>
    </location>
</feature>
<dbReference type="SUPFAM" id="SSF48403">
    <property type="entry name" value="Ankyrin repeat"/>
    <property type="match status" value="1"/>
</dbReference>
<evidence type="ECO:0000313" key="5">
    <source>
        <dbReference type="Proteomes" id="UP000018817"/>
    </source>
</evidence>
<evidence type="ECO:0000256" key="1">
    <source>
        <dbReference type="PROSITE-ProRule" id="PRU00023"/>
    </source>
</evidence>
<sequence length="1836" mass="204070">MGDASIGSRPSSSAVKNKDADKKRAALWKKQVKCFKLKDVGKKVDAVRFCAQDERFFREQTDVLPLLMGFLSRTKTPELVIETLTVMHTLLSSPTTETADPDSEVIHPDINAEFMLERSISAESVWKAGEPFINLFNMNALASEIRIKAIEVYDLLLRASVALSALAGEATPTLLEFQSVGSPCSALLGCLGIDNGDLQFTALSCLRSLLRNPPNEEFLVKFEADKGISHCLEFVVHTERRYHGPALDILESFSKIDCARDLLKKNNTACVLRNAIQEAQEVVHKTSTIVLVSGMDASPLSAKDAPLLCSSIGVMCQVFVRVTLANDQLTSNPLEEDYILFTDVIDAMVSILRYDITTALAPPAVPTETPRTTGAAAAAANAALANSAALAALLPFSIDRCVAVISSLGRIIEYSERCKAHAKTQGLLPVLLDCFKVKEAHDLHQVADKLLHLCIHTTDMHVSMNGNLQHENSINGESHQSNQSIAPARIDPQVLCAVSTDDVELSGADIVDPAGVVNGGKLPLVAVDIVLSLLETSYESANSTLIFRQVRWIAGLVGLPGNANALGERAVSLFLQILITTSPNDKLLFAFLAKCIHAIVLQNSAALEQSSETKGADDTRADSDTFFTEGKHDQIDETKRVTEIENLCKLEWSDEYDEVAFTPNPLTEALHSIDVYLVVAEALAALASAYRKWNSSGSTATDFSELMAAKSGSDSVSGKPGIPATGGSKKKLPADQTKPAAVGEAVMLSLLEKGLQVPKLISQYTAVNPAVCVSLLGLLDSLLMVPSGMKMLLQLAKSELQSPTEDQKETSPDAITGSEWPSLSPDTSFIEIEAAVRSIAVMTNDLEPSDKEVPAVIPEPVEAPKSPIKSGVTAAPTPSAPSIPELVILERDRFINAAVGCGALVVLLAFMDIARISREAGDFLNRANNVKTQISEMVRNFITLAQVKQDHVVTKYREKLELEQKPIGDTTPIEHAADLDLPYKERWAKLLDHKFSVPRFGYVHYSVLLLASELALSNIVSTLLSAGASPETASPEGLTPLMIAFLVGNEEMVIDLLDARANVDAITTDGQDLTDLYSSWTCAWMLVWMRTYRTLKETFFCMLCCRNLFVIQPQSIVLKLANPKQILSTISFRGNFLPWHFACGAYVQLSSVLCLDDDMQKCDNNQVQEENVKSGSESQANAGDDGDAPSCALLREEQHNLDLFERLRNLNRGKRASHEALTRRLESELEKSDAVLRLFFDLLQKPHESNDMQESQSTHLEIFQQLRHPHECYRQYMTRSQWKRKGKIPRVASKSALEEVVSIFRLFIEVGSLFFFFQKVSKMMKLSSEERSEDVDCVAGNGPSAVPQLNFNSLHEGNSNKAESFQSRSSLLPPVHANTAREMRDENNKTGSGSQTARIRFAPSPRSKSKQHQSRQRPNRSRIVDSTSNFCESPTDLRHKQLRTAHCFKALENWQQSMEPGALKNLLVEIQEVLHITIYHQLEQDSNVESEVSTSSAPAKNGVTEYFSRVADVQEKVKLQQQERRRLATQLAMEKSLERDLSTQLQKLEGELTQLHLRHAYNRAEIEGERRAVHLLEQDYASLIDQEQELKRDCEVLELQLDTQQAQLREIRSQQLYLDFVSSAPLKRHMEEKKWQEQHVSVALQVQNAEVENRQLEDEIKKLEEETSNLKAQYARDVQTKQQSEASLRDIRANYEQFQEAFERTRTCYTPRPDWDRIVDETPELSVQKYQWGMESSSNDAESMNSDTDKDKAGVLERLDSTYNIANRDDVQHSDGGRTKTLVKEMLHWIERLQKHCGVNLHLSRHELSSISYIISLIVPFGRAQCFQVYSLTNLV</sequence>
<keyword evidence="1" id="KW-0040">ANK repeat</keyword>
<feature type="compositionally biased region" description="Polar residues" evidence="3">
    <location>
        <begin position="1348"/>
        <end position="1370"/>
    </location>
</feature>
<reference evidence="4 5" key="2">
    <citation type="submission" date="2013-11" db="EMBL/GenBank/DDBJ databases">
        <title>The Genome Sequence of Phytophthora parasitica INRA-310.</title>
        <authorList>
            <consortium name="The Broad Institute Genomics Platform"/>
            <person name="Russ C."/>
            <person name="Tyler B."/>
            <person name="Panabieres F."/>
            <person name="Shan W."/>
            <person name="Tripathy S."/>
            <person name="Grunwald N."/>
            <person name="Machado M."/>
            <person name="Johnson C.S."/>
            <person name="Arredondo F."/>
            <person name="Hong C."/>
            <person name="Coffey M."/>
            <person name="Young S.K."/>
            <person name="Zeng Q."/>
            <person name="Gargeya S."/>
            <person name="Fitzgerald M."/>
            <person name="Abouelleil A."/>
            <person name="Alvarado L."/>
            <person name="Chapman S.B."/>
            <person name="Gainer-Dewar J."/>
            <person name="Goldberg J."/>
            <person name="Griggs A."/>
            <person name="Gujja S."/>
            <person name="Hansen M."/>
            <person name="Howarth C."/>
            <person name="Imamovic A."/>
            <person name="Ireland A."/>
            <person name="Larimer J."/>
            <person name="McCowan C."/>
            <person name="Murphy C."/>
            <person name="Pearson M."/>
            <person name="Poon T.W."/>
            <person name="Priest M."/>
            <person name="Roberts A."/>
            <person name="Saif S."/>
            <person name="Shea T."/>
            <person name="Sykes S."/>
            <person name="Wortman J."/>
            <person name="Nusbaum C."/>
            <person name="Birren B."/>
        </authorList>
    </citation>
    <scope>NUCLEOTIDE SEQUENCE [LARGE SCALE GENOMIC DNA]</scope>
    <source>
        <strain evidence="4 5">INRA-310</strain>
    </source>
</reference>
<dbReference type="Gene3D" id="1.25.40.20">
    <property type="entry name" value="Ankyrin repeat-containing domain"/>
    <property type="match status" value="1"/>
</dbReference>
<feature type="region of interest" description="Disordered" evidence="3">
    <location>
        <begin position="711"/>
        <end position="736"/>
    </location>
</feature>
<organism evidence="4 5">
    <name type="scientific">Phytophthora nicotianae (strain INRA-310)</name>
    <name type="common">Phytophthora parasitica</name>
    <dbReference type="NCBI Taxonomy" id="761204"/>
    <lineage>
        <taxon>Eukaryota</taxon>
        <taxon>Sar</taxon>
        <taxon>Stramenopiles</taxon>
        <taxon>Oomycota</taxon>
        <taxon>Peronosporomycetes</taxon>
        <taxon>Peronosporales</taxon>
        <taxon>Peronosporaceae</taxon>
        <taxon>Phytophthora</taxon>
    </lineage>
</organism>
<dbReference type="GO" id="GO:0005737">
    <property type="term" value="C:cytoplasm"/>
    <property type="evidence" value="ECO:0007669"/>
    <property type="project" value="TreeGrafter"/>
</dbReference>
<dbReference type="Proteomes" id="UP000018817">
    <property type="component" value="Unassembled WGS sequence"/>
</dbReference>
<dbReference type="PROSITE" id="PS50088">
    <property type="entry name" value="ANK_REPEAT"/>
    <property type="match status" value="1"/>
</dbReference>
<dbReference type="OMA" id="HANIRGC"/>
<dbReference type="EMBL" id="KI669563">
    <property type="protein sequence ID" value="ETN20839.1"/>
    <property type="molecule type" value="Genomic_DNA"/>
</dbReference>
<feature type="compositionally biased region" description="Basic residues" evidence="3">
    <location>
        <begin position="1407"/>
        <end position="1420"/>
    </location>
</feature>
<dbReference type="PROSITE" id="PS50297">
    <property type="entry name" value="ANK_REP_REGION"/>
    <property type="match status" value="1"/>
</dbReference>
<dbReference type="Pfam" id="PF00023">
    <property type="entry name" value="Ank"/>
    <property type="match status" value="1"/>
</dbReference>
<feature type="region of interest" description="Disordered" evidence="3">
    <location>
        <begin position="1167"/>
        <end position="1189"/>
    </location>
</feature>
<accession>W2R826</accession>
<dbReference type="OrthoDB" id="194358at2759"/>
<dbReference type="SMART" id="SM00248">
    <property type="entry name" value="ANK"/>
    <property type="match status" value="2"/>
</dbReference>
<feature type="repeat" description="ANK" evidence="1">
    <location>
        <begin position="1036"/>
        <end position="1068"/>
    </location>
</feature>
<feature type="compositionally biased region" description="Basic and acidic residues" evidence="3">
    <location>
        <begin position="1379"/>
        <end position="1388"/>
    </location>
</feature>
<feature type="region of interest" description="Disordered" evidence="3">
    <location>
        <begin position="1"/>
        <end position="20"/>
    </location>
</feature>
<proteinExistence type="predicted"/>
<name>W2R826_PHYN3</name>
<feature type="coiled-coil region" evidence="2">
    <location>
        <begin position="1639"/>
        <end position="1701"/>
    </location>
</feature>
<dbReference type="InterPro" id="IPR036770">
    <property type="entry name" value="Ankyrin_rpt-contain_sf"/>
</dbReference>
<dbReference type="STRING" id="761204.W2R826"/>
<feature type="coiled-coil region" evidence="2">
    <location>
        <begin position="1510"/>
        <end position="1614"/>
    </location>
</feature>
<dbReference type="VEuPathDB" id="FungiDB:PPTG_21016"/>
<dbReference type="InterPro" id="IPR002110">
    <property type="entry name" value="Ankyrin_rpt"/>
</dbReference>
<reference evidence="5" key="1">
    <citation type="submission" date="2011-12" db="EMBL/GenBank/DDBJ databases">
        <authorList>
            <consortium name="The Broad Institute Genome Sequencing Platform"/>
            <person name="Russ C."/>
            <person name="Tyler B."/>
            <person name="Panabieres F."/>
            <person name="Shan W."/>
            <person name="Tripathy S."/>
            <person name="Grunwald N."/>
            <person name="Machado M."/>
            <person name="Young S.K."/>
            <person name="Zeng Q."/>
            <person name="Gargeya S."/>
            <person name="Fitzgerald M."/>
            <person name="Haas B."/>
            <person name="Abouelleil A."/>
            <person name="Alvarado L."/>
            <person name="Arachchi H.M."/>
            <person name="Berlin A."/>
            <person name="Chapman S.B."/>
            <person name="Gearin G."/>
            <person name="Goldberg J."/>
            <person name="Griggs A."/>
            <person name="Gujja S."/>
            <person name="Hansen M."/>
            <person name="Heiman D."/>
            <person name="Howarth C."/>
            <person name="Larimer J."/>
            <person name="Lui A."/>
            <person name="MacDonald P.J.P."/>
            <person name="McCowen C."/>
            <person name="Montmayeur A."/>
            <person name="Murphy C."/>
            <person name="Neiman D."/>
            <person name="Pearson M."/>
            <person name="Priest M."/>
            <person name="Roberts A."/>
            <person name="Saif S."/>
            <person name="Shea T."/>
            <person name="Sisk P."/>
            <person name="Stolte C."/>
            <person name="Sykes S."/>
            <person name="Wortman J."/>
            <person name="Nusbaum C."/>
            <person name="Birren B."/>
        </authorList>
    </citation>
    <scope>NUCLEOTIDE SEQUENCE [LARGE SCALE GENOMIC DNA]</scope>
    <source>
        <strain evidence="5">INRA-310</strain>
    </source>
</reference>
<dbReference type="PANTHER" id="PTHR16306">
    <property type="entry name" value="TRANSLIN-ASSOCIATED FACTOR X-INTERACTING PROTEIN 1"/>
    <property type="match status" value="1"/>
</dbReference>
<evidence type="ECO:0000256" key="2">
    <source>
        <dbReference type="SAM" id="Coils"/>
    </source>
</evidence>
<dbReference type="GeneID" id="20189615"/>
<dbReference type="InterPro" id="IPR016024">
    <property type="entry name" value="ARM-type_fold"/>
</dbReference>